<evidence type="ECO:0000256" key="1">
    <source>
        <dbReference type="SAM" id="MobiDB-lite"/>
    </source>
</evidence>
<dbReference type="AlphaFoldDB" id="A0A1X6NTK9"/>
<feature type="region of interest" description="Disordered" evidence="1">
    <location>
        <begin position="172"/>
        <end position="197"/>
    </location>
</feature>
<name>A0A1X6NTK9_PORUM</name>
<gene>
    <name evidence="3" type="ORF">BU14_0490s0005</name>
</gene>
<dbReference type="EMBL" id="KV919099">
    <property type="protein sequence ID" value="OSX71907.1"/>
    <property type="molecule type" value="Genomic_DNA"/>
</dbReference>
<organism evidence="3 4">
    <name type="scientific">Porphyra umbilicalis</name>
    <name type="common">Purple laver</name>
    <name type="synonym">Red alga</name>
    <dbReference type="NCBI Taxonomy" id="2786"/>
    <lineage>
        <taxon>Eukaryota</taxon>
        <taxon>Rhodophyta</taxon>
        <taxon>Bangiophyceae</taxon>
        <taxon>Bangiales</taxon>
        <taxon>Bangiaceae</taxon>
        <taxon>Porphyra</taxon>
    </lineage>
</organism>
<evidence type="ECO:0000313" key="4">
    <source>
        <dbReference type="Proteomes" id="UP000218209"/>
    </source>
</evidence>
<keyword evidence="4" id="KW-1185">Reference proteome</keyword>
<feature type="compositionally biased region" description="Pro residues" evidence="1">
    <location>
        <begin position="29"/>
        <end position="38"/>
    </location>
</feature>
<proteinExistence type="predicted"/>
<accession>A0A1X6NTK9</accession>
<feature type="region of interest" description="Disordered" evidence="1">
    <location>
        <begin position="22"/>
        <end position="62"/>
    </location>
</feature>
<evidence type="ECO:0000313" key="3">
    <source>
        <dbReference type="EMBL" id="OSX71907.1"/>
    </source>
</evidence>
<dbReference type="Proteomes" id="UP000218209">
    <property type="component" value="Unassembled WGS sequence"/>
</dbReference>
<feature type="chain" id="PRO_5012304450" evidence="2">
    <location>
        <begin position="21"/>
        <end position="271"/>
    </location>
</feature>
<protein>
    <submittedName>
        <fullName evidence="3">Uncharacterized protein</fullName>
    </submittedName>
</protein>
<sequence>MAARLLVFAASVAAAGVLLATSGGRCRRPPPPPSPVSPPAGGGGGGGGGGTKTRSRRARGAPADAVAVTRMTVARFRADTEATAGAMAAAGMDGASVAAFADTLRRGYRAHVVAWEGDGAFAVPAAAFSEWLADVYGRAVDGTLKGSGRGGHGAAARGRGGARGRVAVVDGAREAGGGGSGSSTRVPMRRATSSGAAVDSGEVNFTPAAARRWFVSAPPLLCPAGLASVVEFCFLLLYRFVRSTSGAQEMQTCIQHSVSGAPPVWGHRCRR</sequence>
<keyword evidence="2" id="KW-0732">Signal</keyword>
<feature type="compositionally biased region" description="Gly residues" evidence="1">
    <location>
        <begin position="40"/>
        <end position="51"/>
    </location>
</feature>
<reference evidence="3 4" key="1">
    <citation type="submission" date="2017-03" db="EMBL/GenBank/DDBJ databases">
        <title>WGS assembly of Porphyra umbilicalis.</title>
        <authorList>
            <person name="Brawley S.H."/>
            <person name="Blouin N.A."/>
            <person name="Ficko-Blean E."/>
            <person name="Wheeler G.L."/>
            <person name="Lohr M."/>
            <person name="Goodson H.V."/>
            <person name="Jenkins J.W."/>
            <person name="Blaby-Haas C.E."/>
            <person name="Helliwell K.E."/>
            <person name="Chan C."/>
            <person name="Marriage T."/>
            <person name="Bhattacharya D."/>
            <person name="Klein A.S."/>
            <person name="Badis Y."/>
            <person name="Brodie J."/>
            <person name="Cao Y."/>
            <person name="Collen J."/>
            <person name="Dittami S.M."/>
            <person name="Gachon C.M."/>
            <person name="Green B.R."/>
            <person name="Karpowicz S."/>
            <person name="Kim J.W."/>
            <person name="Kudahl U."/>
            <person name="Lin S."/>
            <person name="Michel G."/>
            <person name="Mittag M."/>
            <person name="Olson B.J."/>
            <person name="Pangilinan J."/>
            <person name="Peng Y."/>
            <person name="Qiu H."/>
            <person name="Shu S."/>
            <person name="Singer J.T."/>
            <person name="Smith A.G."/>
            <person name="Sprecher B.N."/>
            <person name="Wagner V."/>
            <person name="Wang W."/>
            <person name="Wang Z.-Y."/>
            <person name="Yan J."/>
            <person name="Yarish C."/>
            <person name="Zoeuner-Riek S."/>
            <person name="Zhuang Y."/>
            <person name="Zou Y."/>
            <person name="Lindquist E.A."/>
            <person name="Grimwood J."/>
            <person name="Barry K."/>
            <person name="Rokhsar D.S."/>
            <person name="Schmutz J."/>
            <person name="Stiller J.W."/>
            <person name="Grossman A.R."/>
            <person name="Prochnik S.E."/>
        </authorList>
    </citation>
    <scope>NUCLEOTIDE SEQUENCE [LARGE SCALE GENOMIC DNA]</scope>
    <source>
        <strain evidence="3">4086291</strain>
    </source>
</reference>
<evidence type="ECO:0000256" key="2">
    <source>
        <dbReference type="SAM" id="SignalP"/>
    </source>
</evidence>
<feature type="signal peptide" evidence="2">
    <location>
        <begin position="1"/>
        <end position="20"/>
    </location>
</feature>